<gene>
    <name evidence="1" type="ORF">O6H91_17G056700</name>
</gene>
<evidence type="ECO:0000313" key="1">
    <source>
        <dbReference type="EMBL" id="KAJ7525559.1"/>
    </source>
</evidence>
<keyword evidence="2" id="KW-1185">Reference proteome</keyword>
<comment type="caution">
    <text evidence="1">The sequence shown here is derived from an EMBL/GenBank/DDBJ whole genome shotgun (WGS) entry which is preliminary data.</text>
</comment>
<organism evidence="1 2">
    <name type="scientific">Diphasiastrum complanatum</name>
    <name type="common">Issler's clubmoss</name>
    <name type="synonym">Lycopodium complanatum</name>
    <dbReference type="NCBI Taxonomy" id="34168"/>
    <lineage>
        <taxon>Eukaryota</taxon>
        <taxon>Viridiplantae</taxon>
        <taxon>Streptophyta</taxon>
        <taxon>Embryophyta</taxon>
        <taxon>Tracheophyta</taxon>
        <taxon>Lycopodiopsida</taxon>
        <taxon>Lycopodiales</taxon>
        <taxon>Lycopodiaceae</taxon>
        <taxon>Lycopodioideae</taxon>
        <taxon>Diphasiastrum</taxon>
    </lineage>
</organism>
<dbReference type="EMBL" id="CM055108">
    <property type="protein sequence ID" value="KAJ7525559.1"/>
    <property type="molecule type" value="Genomic_DNA"/>
</dbReference>
<dbReference type="Proteomes" id="UP001162992">
    <property type="component" value="Chromosome 17"/>
</dbReference>
<sequence>MGRARSGVVAAQKSTDTSPLLPCKDNDLLLGNQLSSVRKTFGNIAMSLVGAGMLGLPYAFKRAGWLAGSIALIVVAMATYYSLKLLVDARKKVEDDGEAEVATYSDLSYHAYGDRGRIAVDGLIFLSQGGTCIAILIFIGENLPSLFSTLTITSHPAAGIADAKTARSRIGLAGKDTYIFMAFVLQLGMAGINSLTRLAPFSMLGTLANVLAMAVVMREYVVEIISGGGIKPVEAFTDLSGLPFAVGVGIYALSCTVLLIPIQSSMQNQPKFEGVLALAMSSVTTLYVNFALLGFLAFGSQTRDIITLNLHKSLETSMVQAAQCLGLFFSFRLNIHPVYEMIERRLSHGKPSMFMRCSLLVVTCCVAVVVPNFGDFISLVGSSVSCTLGFIFPALFHLRLFGELSWPAKSLDYGFIAFGIIFGLWGSATSISKLAGF</sequence>
<evidence type="ECO:0000313" key="2">
    <source>
        <dbReference type="Proteomes" id="UP001162992"/>
    </source>
</evidence>
<protein>
    <submittedName>
        <fullName evidence="1">Uncharacterized protein</fullName>
    </submittedName>
</protein>
<accession>A0ACC2B728</accession>
<proteinExistence type="predicted"/>
<reference evidence="2" key="1">
    <citation type="journal article" date="2024" name="Proc. Natl. Acad. Sci. U.S.A.">
        <title>Extraordinary preservation of gene collinearity over three hundred million years revealed in homosporous lycophytes.</title>
        <authorList>
            <person name="Li C."/>
            <person name="Wickell D."/>
            <person name="Kuo L.Y."/>
            <person name="Chen X."/>
            <person name="Nie B."/>
            <person name="Liao X."/>
            <person name="Peng D."/>
            <person name="Ji J."/>
            <person name="Jenkins J."/>
            <person name="Williams M."/>
            <person name="Shu S."/>
            <person name="Plott C."/>
            <person name="Barry K."/>
            <person name="Rajasekar S."/>
            <person name="Grimwood J."/>
            <person name="Han X."/>
            <person name="Sun S."/>
            <person name="Hou Z."/>
            <person name="He W."/>
            <person name="Dai G."/>
            <person name="Sun C."/>
            <person name="Schmutz J."/>
            <person name="Leebens-Mack J.H."/>
            <person name="Li F.W."/>
            <person name="Wang L."/>
        </authorList>
    </citation>
    <scope>NUCLEOTIDE SEQUENCE [LARGE SCALE GENOMIC DNA]</scope>
    <source>
        <strain evidence="2">cv. PW_Plant_1</strain>
    </source>
</reference>
<name>A0ACC2B728_DIPCM</name>